<dbReference type="EMBL" id="JBJQND010000002">
    <property type="protein sequence ID" value="KAL3887590.1"/>
    <property type="molecule type" value="Genomic_DNA"/>
</dbReference>
<sequence length="122" mass="14088">EEDEEQGDTAEHLEEEQGATAEEIEQVIKKGRIPSQILKKPARDEIRGYEEDELIVFTTNNFKKQLRDKYIIDGREDRITSLKDWARIVFLASKYKGSLSAGDGYSEFHQKVKNKIKELKSA</sequence>
<dbReference type="Proteomes" id="UP001634394">
    <property type="component" value="Unassembled WGS sequence"/>
</dbReference>
<accession>A0ABD3XRG9</accession>
<comment type="caution">
    <text evidence="2">The sequence shown here is derived from an EMBL/GenBank/DDBJ whole genome shotgun (WGS) entry which is preliminary data.</text>
</comment>
<evidence type="ECO:0000313" key="3">
    <source>
        <dbReference type="Proteomes" id="UP001634394"/>
    </source>
</evidence>
<evidence type="ECO:0000313" key="2">
    <source>
        <dbReference type="EMBL" id="KAL3887590.1"/>
    </source>
</evidence>
<proteinExistence type="predicted"/>
<organism evidence="2 3">
    <name type="scientific">Sinanodonta woodiana</name>
    <name type="common">Chinese pond mussel</name>
    <name type="synonym">Anodonta woodiana</name>
    <dbReference type="NCBI Taxonomy" id="1069815"/>
    <lineage>
        <taxon>Eukaryota</taxon>
        <taxon>Metazoa</taxon>
        <taxon>Spiralia</taxon>
        <taxon>Lophotrochozoa</taxon>
        <taxon>Mollusca</taxon>
        <taxon>Bivalvia</taxon>
        <taxon>Autobranchia</taxon>
        <taxon>Heteroconchia</taxon>
        <taxon>Palaeoheterodonta</taxon>
        <taxon>Unionida</taxon>
        <taxon>Unionoidea</taxon>
        <taxon>Unionidae</taxon>
        <taxon>Unioninae</taxon>
        <taxon>Sinanodonta</taxon>
    </lineage>
</organism>
<feature type="region of interest" description="Disordered" evidence="1">
    <location>
        <begin position="1"/>
        <end position="21"/>
    </location>
</feature>
<feature type="non-terminal residue" evidence="2">
    <location>
        <position position="122"/>
    </location>
</feature>
<feature type="non-terminal residue" evidence="2">
    <location>
        <position position="1"/>
    </location>
</feature>
<protein>
    <submittedName>
        <fullName evidence="2">Uncharacterized protein</fullName>
    </submittedName>
</protein>
<dbReference type="AlphaFoldDB" id="A0ABD3XRG9"/>
<gene>
    <name evidence="2" type="ORF">ACJMK2_027529</name>
</gene>
<evidence type="ECO:0000256" key="1">
    <source>
        <dbReference type="SAM" id="MobiDB-lite"/>
    </source>
</evidence>
<keyword evidence="3" id="KW-1185">Reference proteome</keyword>
<name>A0ABD3XRG9_SINWO</name>
<reference evidence="2 3" key="1">
    <citation type="submission" date="2024-11" db="EMBL/GenBank/DDBJ databases">
        <title>Chromosome-level genome assembly of the freshwater bivalve Anodonta woodiana.</title>
        <authorList>
            <person name="Chen X."/>
        </authorList>
    </citation>
    <scope>NUCLEOTIDE SEQUENCE [LARGE SCALE GENOMIC DNA]</scope>
    <source>
        <strain evidence="2">MN2024</strain>
        <tissue evidence="2">Gills</tissue>
    </source>
</reference>